<reference evidence="1" key="1">
    <citation type="submission" date="2022-07" db="EMBL/GenBank/DDBJ databases">
        <title>Phylogenomic reconstructions and comparative analyses of Kickxellomycotina fungi.</title>
        <authorList>
            <person name="Reynolds N.K."/>
            <person name="Stajich J.E."/>
            <person name="Barry K."/>
            <person name="Grigoriev I.V."/>
            <person name="Crous P."/>
            <person name="Smith M.E."/>
        </authorList>
    </citation>
    <scope>NUCLEOTIDE SEQUENCE</scope>
    <source>
        <strain evidence="1">NRRL 5244</strain>
    </source>
</reference>
<gene>
    <name evidence="1" type="ORF">FBU59_002991</name>
</gene>
<proteinExistence type="predicted"/>
<evidence type="ECO:0000313" key="1">
    <source>
        <dbReference type="EMBL" id="KAJ1943178.1"/>
    </source>
</evidence>
<sequence length="174" mass="19214">MVDPEAINYFSYLPVRGLPEAMIGLFMALGIILVVQILNTSAPKWMYVLTGAAVGESIGYIMRTVCLYQPSLGSFIVMDIFLLLPPNALALFNYMCVREVTKRTKKQNLQAFLQPSFIAWVYNTSDIVGFVLQMVGCGMEPAQTTRKAGQIVVLIGLGIQTLFLGAFLVTVMYV</sequence>
<dbReference type="EMBL" id="JANBPW010001775">
    <property type="protein sequence ID" value="KAJ1943178.1"/>
    <property type="molecule type" value="Genomic_DNA"/>
</dbReference>
<evidence type="ECO:0000313" key="2">
    <source>
        <dbReference type="Proteomes" id="UP001150603"/>
    </source>
</evidence>
<keyword evidence="2" id="KW-1185">Reference proteome</keyword>
<dbReference type="Proteomes" id="UP001150603">
    <property type="component" value="Unassembled WGS sequence"/>
</dbReference>
<accession>A0ACC1J9Q8</accession>
<protein>
    <submittedName>
        <fullName evidence="1">Uncharacterized protein</fullName>
    </submittedName>
</protein>
<organism evidence="1 2">
    <name type="scientific">Linderina macrospora</name>
    <dbReference type="NCBI Taxonomy" id="4868"/>
    <lineage>
        <taxon>Eukaryota</taxon>
        <taxon>Fungi</taxon>
        <taxon>Fungi incertae sedis</taxon>
        <taxon>Zoopagomycota</taxon>
        <taxon>Kickxellomycotina</taxon>
        <taxon>Kickxellomycetes</taxon>
        <taxon>Kickxellales</taxon>
        <taxon>Kickxellaceae</taxon>
        <taxon>Linderina</taxon>
    </lineage>
</organism>
<name>A0ACC1J9Q8_9FUNG</name>
<feature type="non-terminal residue" evidence="1">
    <location>
        <position position="174"/>
    </location>
</feature>
<comment type="caution">
    <text evidence="1">The sequence shown here is derived from an EMBL/GenBank/DDBJ whole genome shotgun (WGS) entry which is preliminary data.</text>
</comment>